<evidence type="ECO:0000313" key="3">
    <source>
        <dbReference type="Proteomes" id="UP000294749"/>
    </source>
</evidence>
<dbReference type="PANTHER" id="PTHR40660:SF1">
    <property type="entry name" value="5'-PHOSPHATE OXIDASE PUTATIVE DOMAIN-CONTAINING PROTEIN-RELATED"/>
    <property type="match status" value="1"/>
</dbReference>
<dbReference type="SUPFAM" id="SSF50475">
    <property type="entry name" value="FMN-binding split barrel"/>
    <property type="match status" value="1"/>
</dbReference>
<dbReference type="Proteomes" id="UP000294749">
    <property type="component" value="Unassembled WGS sequence"/>
</dbReference>
<sequence>MKLTKEIKAAIDDSVLCWLATSSADNMPNVSPKEIFCYFEDDTIIVANIASPQTVKNIRANKNVCISFIDILKQKGFQLKGIAEIIEKSSKDFSRMEKVLLYLTEGKFPFATITKIIITSTKPIIAPKYLLYPNTTEEQQIESAKNLYGF</sequence>
<dbReference type="OrthoDB" id="7867371at2"/>
<dbReference type="InterPro" id="IPR012349">
    <property type="entry name" value="Split_barrel_FMN-bd"/>
</dbReference>
<dbReference type="AlphaFoldDB" id="A0A4V3ERZ0"/>
<dbReference type="Gene3D" id="2.30.110.10">
    <property type="entry name" value="Electron Transport, Fmn-binding Protein, Chain A"/>
    <property type="match status" value="1"/>
</dbReference>
<proteinExistence type="predicted"/>
<organism evidence="2 3">
    <name type="scientific">Maribacter spongiicola</name>
    <dbReference type="NCBI Taxonomy" id="1206753"/>
    <lineage>
        <taxon>Bacteria</taxon>
        <taxon>Pseudomonadati</taxon>
        <taxon>Bacteroidota</taxon>
        <taxon>Flavobacteriia</taxon>
        <taxon>Flavobacteriales</taxon>
        <taxon>Flavobacteriaceae</taxon>
        <taxon>Maribacter</taxon>
    </lineage>
</organism>
<dbReference type="RefSeq" id="WP_133685497.1">
    <property type="nucleotide sequence ID" value="NZ_SOAY01000001.1"/>
</dbReference>
<dbReference type="InterPro" id="IPR011576">
    <property type="entry name" value="Pyridox_Oxase_N"/>
</dbReference>
<reference evidence="2 3" key="1">
    <citation type="submission" date="2019-03" db="EMBL/GenBank/DDBJ databases">
        <title>Genomic Encyclopedia of Archaeal and Bacterial Type Strains, Phase II (KMG-II): from individual species to whole genera.</title>
        <authorList>
            <person name="Goeker M."/>
        </authorList>
    </citation>
    <scope>NUCLEOTIDE SEQUENCE [LARGE SCALE GENOMIC DNA]</scope>
    <source>
        <strain evidence="2 3">DSM 25233</strain>
    </source>
</reference>
<evidence type="ECO:0000313" key="2">
    <source>
        <dbReference type="EMBL" id="TDT50697.1"/>
    </source>
</evidence>
<protein>
    <recommendedName>
        <fullName evidence="1">Pyridoxamine 5'-phosphate oxidase N-terminal domain-containing protein</fullName>
    </recommendedName>
</protein>
<accession>A0A4V3ERZ0</accession>
<gene>
    <name evidence="2" type="ORF">CLV90_0016</name>
</gene>
<evidence type="ECO:0000259" key="1">
    <source>
        <dbReference type="Pfam" id="PF01243"/>
    </source>
</evidence>
<dbReference type="PANTHER" id="PTHR40660">
    <property type="entry name" value="5'-PHOSPHATE OXIDASE PUTATIVE DOMAIN-CONTAINING PROTEIN-RELATED"/>
    <property type="match status" value="1"/>
</dbReference>
<comment type="caution">
    <text evidence="2">The sequence shown here is derived from an EMBL/GenBank/DDBJ whole genome shotgun (WGS) entry which is preliminary data.</text>
</comment>
<dbReference type="Pfam" id="PF01243">
    <property type="entry name" value="PNPOx_N"/>
    <property type="match status" value="1"/>
</dbReference>
<feature type="domain" description="Pyridoxamine 5'-phosphate oxidase N-terminal" evidence="1">
    <location>
        <begin position="3"/>
        <end position="96"/>
    </location>
</feature>
<dbReference type="EMBL" id="SOAY01000001">
    <property type="protein sequence ID" value="TDT50697.1"/>
    <property type="molecule type" value="Genomic_DNA"/>
</dbReference>
<keyword evidence="3" id="KW-1185">Reference proteome</keyword>
<name>A0A4V3ERZ0_9FLAO</name>